<evidence type="ECO:0000313" key="2">
    <source>
        <dbReference type="Proteomes" id="UP000281647"/>
    </source>
</evidence>
<comment type="caution">
    <text evidence="1">The sequence shown here is derived from an EMBL/GenBank/DDBJ whole genome shotgun (WGS) entry which is preliminary data.</text>
</comment>
<dbReference type="OrthoDB" id="8410335at2"/>
<gene>
    <name evidence="1" type="ORF">EET67_04950</name>
</gene>
<dbReference type="Proteomes" id="UP000281647">
    <property type="component" value="Unassembled WGS sequence"/>
</dbReference>
<sequence>MSDTDYAFAKGDVVRLRATPEIAGQVVSEEDWGGRYAVRLQGSIDVEWFEVEELEFVPLPPAVAAAMRAADSNVVQVDFTKRTKLTKTSKTGGAA</sequence>
<reference evidence="1 2" key="1">
    <citation type="submission" date="2018-11" db="EMBL/GenBank/DDBJ databases">
        <title>Pseudaminobacter arsenicus sp. nov., an arsenic-resistant bacterium isolated from arsenic-rich aquifers.</title>
        <authorList>
            <person name="Mu Y."/>
        </authorList>
    </citation>
    <scope>NUCLEOTIDE SEQUENCE [LARGE SCALE GENOMIC DNA]</scope>
    <source>
        <strain evidence="1 2">CB3</strain>
    </source>
</reference>
<proteinExistence type="predicted"/>
<dbReference type="AlphaFoldDB" id="A0A432V9Y1"/>
<protein>
    <submittedName>
        <fullName evidence="1">Uncharacterized protein</fullName>
    </submittedName>
</protein>
<dbReference type="RefSeq" id="WP_128624495.1">
    <property type="nucleotide sequence ID" value="NZ_ML133508.1"/>
</dbReference>
<accession>A0A432V9Y1</accession>
<dbReference type="EMBL" id="RKST01000003">
    <property type="protein sequence ID" value="RUM98992.1"/>
    <property type="molecule type" value="Genomic_DNA"/>
</dbReference>
<organism evidence="1 2">
    <name type="scientific">Borborobacter arsenicus</name>
    <dbReference type="NCBI Taxonomy" id="1851146"/>
    <lineage>
        <taxon>Bacteria</taxon>
        <taxon>Pseudomonadati</taxon>
        <taxon>Pseudomonadota</taxon>
        <taxon>Alphaproteobacteria</taxon>
        <taxon>Hyphomicrobiales</taxon>
        <taxon>Phyllobacteriaceae</taxon>
        <taxon>Borborobacter</taxon>
    </lineage>
</organism>
<name>A0A432V9Y1_9HYPH</name>
<evidence type="ECO:0000313" key="1">
    <source>
        <dbReference type="EMBL" id="RUM98992.1"/>
    </source>
</evidence>
<keyword evidence="2" id="KW-1185">Reference proteome</keyword>